<organism evidence="7 8">
    <name type="scientific">Endozoicomonas elysicola</name>
    <dbReference type="NCBI Taxonomy" id="305900"/>
    <lineage>
        <taxon>Bacteria</taxon>
        <taxon>Pseudomonadati</taxon>
        <taxon>Pseudomonadota</taxon>
        <taxon>Gammaproteobacteria</taxon>
        <taxon>Oceanospirillales</taxon>
        <taxon>Endozoicomonadaceae</taxon>
        <taxon>Endozoicomonas</taxon>
    </lineage>
</organism>
<dbReference type="Pfam" id="PF13183">
    <property type="entry name" value="Fer4_8"/>
    <property type="match status" value="1"/>
</dbReference>
<dbReference type="InterPro" id="IPR017900">
    <property type="entry name" value="4Fe4S_Fe_S_CS"/>
</dbReference>
<dbReference type="InterPro" id="IPR004017">
    <property type="entry name" value="Cys_rich_dom"/>
</dbReference>
<keyword evidence="4" id="KW-0408">Iron</keyword>
<dbReference type="GO" id="GO:0046872">
    <property type="term" value="F:metal ion binding"/>
    <property type="evidence" value="ECO:0007669"/>
    <property type="project" value="UniProtKB-KW"/>
</dbReference>
<evidence type="ECO:0000256" key="4">
    <source>
        <dbReference type="ARBA" id="ARBA00023004"/>
    </source>
</evidence>
<dbReference type="EMBL" id="JOJP01000001">
    <property type="protein sequence ID" value="KEI69845.1"/>
    <property type="molecule type" value="Genomic_DNA"/>
</dbReference>
<dbReference type="GO" id="GO:0051539">
    <property type="term" value="F:4 iron, 4 sulfur cluster binding"/>
    <property type="evidence" value="ECO:0007669"/>
    <property type="project" value="UniProtKB-KW"/>
</dbReference>
<keyword evidence="3" id="KW-0677">Repeat</keyword>
<dbReference type="PROSITE" id="PS00198">
    <property type="entry name" value="4FE4S_FER_1"/>
    <property type="match status" value="1"/>
</dbReference>
<dbReference type="STRING" id="305900.GV64_02985"/>
<evidence type="ECO:0000256" key="2">
    <source>
        <dbReference type="ARBA" id="ARBA00022723"/>
    </source>
</evidence>
<comment type="caution">
    <text evidence="7">The sequence shown here is derived from an EMBL/GenBank/DDBJ whole genome shotgun (WGS) entry which is preliminary data.</text>
</comment>
<dbReference type="NCBIfam" id="TIGR03379">
    <property type="entry name" value="glycerol3P_GlpC"/>
    <property type="match status" value="1"/>
</dbReference>
<dbReference type="AlphaFoldDB" id="A0A081K6R9"/>
<dbReference type="GO" id="GO:0009331">
    <property type="term" value="C:glycerol-3-phosphate dehydrogenase (FAD) complex"/>
    <property type="evidence" value="ECO:0007669"/>
    <property type="project" value="InterPro"/>
</dbReference>
<dbReference type="Pfam" id="PF02754">
    <property type="entry name" value="CCG"/>
    <property type="match status" value="2"/>
</dbReference>
<name>A0A081K6R9_9GAMM</name>
<dbReference type="GO" id="GO:0016020">
    <property type="term" value="C:membrane"/>
    <property type="evidence" value="ECO:0007669"/>
    <property type="project" value="InterPro"/>
</dbReference>
<feature type="domain" description="4Fe-4S ferredoxin-type" evidence="6">
    <location>
        <begin position="48"/>
        <end position="73"/>
    </location>
</feature>
<protein>
    <submittedName>
        <fullName evidence="7">Glycerol-3-phosphate dehydrogenase</fullName>
    </submittedName>
</protein>
<dbReference type="GO" id="GO:0016491">
    <property type="term" value="F:oxidoreductase activity"/>
    <property type="evidence" value="ECO:0007669"/>
    <property type="project" value="UniProtKB-ARBA"/>
</dbReference>
<sequence>MLNIIDTSFDSCIKCTVCTTRCPVAEVNPDYPGPKQAGPDGERLRIKNPALYDEALKHCTNCKRCEVACPSGVQVGTVIQLAKARHGGFKKGPREFILSHTDMMGSLSAPAAPVVNIATQLKPVKKLLDKVLGIDERQTLPKYTHQTFRSWFKQQTARQTLFERKVSFFHGCFTNYNDPTVGKHLVAVLNAMNIGVTLLKKEKCCGVPLIANGFFDKARKNAELNMGQFSDSLMDSECVLATEPSCAMTLRDEYLEVLHVDNHAIRERILFAAAFITREFAKGNKPDMKPVNLRVAYHSPCHLIKQGGVIHTMELLNSIPGLEVIMLDQKCCGMSGTYGFKKENYQTSQSIGQGVFDQIEALNVDYVVTDCESCKMQIEMNTPHQVMHPLTLMAQSLA</sequence>
<accession>A0A081K6R9</accession>
<evidence type="ECO:0000256" key="5">
    <source>
        <dbReference type="ARBA" id="ARBA00023014"/>
    </source>
</evidence>
<dbReference type="PANTHER" id="PTHR32479:SF19">
    <property type="entry name" value="ANAEROBIC GLYCEROL-3-PHOSPHATE DEHYDROGENASE SUBUNIT C"/>
    <property type="match status" value="1"/>
</dbReference>
<feature type="domain" description="4Fe-4S ferredoxin-type" evidence="6">
    <location>
        <begin position="1"/>
        <end position="32"/>
    </location>
</feature>
<dbReference type="SUPFAM" id="SSF46548">
    <property type="entry name" value="alpha-helical ferredoxin"/>
    <property type="match status" value="1"/>
</dbReference>
<reference evidence="7 8" key="1">
    <citation type="submission" date="2014-06" db="EMBL/GenBank/DDBJ databases">
        <title>Whole Genome Sequences of Three Symbiotic Endozoicomonas Bacteria.</title>
        <authorList>
            <person name="Neave M.J."/>
            <person name="Apprill A."/>
            <person name="Voolstra C.R."/>
        </authorList>
    </citation>
    <scope>NUCLEOTIDE SEQUENCE [LARGE SCALE GENOMIC DNA]</scope>
    <source>
        <strain evidence="7 8">DSM 22380</strain>
    </source>
</reference>
<evidence type="ECO:0000256" key="3">
    <source>
        <dbReference type="ARBA" id="ARBA00022737"/>
    </source>
</evidence>
<dbReference type="InterPro" id="IPR009051">
    <property type="entry name" value="Helical_ferredxn"/>
</dbReference>
<proteinExistence type="predicted"/>
<dbReference type="RefSeq" id="WP_020584676.1">
    <property type="nucleotide sequence ID" value="NZ_JOJP01000001.1"/>
</dbReference>
<dbReference type="PANTHER" id="PTHR32479">
    <property type="entry name" value="GLYCOLATE OXIDASE IRON-SULFUR SUBUNIT"/>
    <property type="match status" value="1"/>
</dbReference>
<keyword evidence="1" id="KW-0004">4Fe-4S</keyword>
<evidence type="ECO:0000313" key="7">
    <source>
        <dbReference type="EMBL" id="KEI69845.1"/>
    </source>
</evidence>
<dbReference type="GO" id="GO:0009061">
    <property type="term" value="P:anaerobic respiration"/>
    <property type="evidence" value="ECO:0007669"/>
    <property type="project" value="InterPro"/>
</dbReference>
<dbReference type="InterPro" id="IPR017896">
    <property type="entry name" value="4Fe4S_Fe-S-bd"/>
</dbReference>
<dbReference type="Proteomes" id="UP000027997">
    <property type="component" value="Unassembled WGS sequence"/>
</dbReference>
<keyword evidence="5" id="KW-0411">Iron-sulfur</keyword>
<evidence type="ECO:0000256" key="1">
    <source>
        <dbReference type="ARBA" id="ARBA00022485"/>
    </source>
</evidence>
<dbReference type="Gene3D" id="1.10.1060.10">
    <property type="entry name" value="Alpha-helical ferredoxin"/>
    <property type="match status" value="1"/>
</dbReference>
<dbReference type="NCBIfam" id="NF008369">
    <property type="entry name" value="PRK11168.1"/>
    <property type="match status" value="1"/>
</dbReference>
<evidence type="ECO:0000313" key="8">
    <source>
        <dbReference type="Proteomes" id="UP000027997"/>
    </source>
</evidence>
<dbReference type="eggNOG" id="COG0247">
    <property type="taxonomic scope" value="Bacteria"/>
</dbReference>
<keyword evidence="8" id="KW-1185">Reference proteome</keyword>
<dbReference type="InterPro" id="IPR017753">
    <property type="entry name" value="G3P_DH_GlpC_su"/>
</dbReference>
<evidence type="ECO:0000259" key="6">
    <source>
        <dbReference type="PROSITE" id="PS51379"/>
    </source>
</evidence>
<keyword evidence="2" id="KW-0479">Metal-binding</keyword>
<dbReference type="PROSITE" id="PS51379">
    <property type="entry name" value="4FE4S_FER_2"/>
    <property type="match status" value="2"/>
</dbReference>
<gene>
    <name evidence="7" type="primary">glpC</name>
    <name evidence="7" type="ORF">GV64_02985</name>
</gene>